<dbReference type="Proteomes" id="UP000282876">
    <property type="component" value="Unassembled WGS sequence"/>
</dbReference>
<dbReference type="PANTHER" id="PTHR43830:SF3">
    <property type="entry name" value="PROTEIN PSP1"/>
    <property type="match status" value="1"/>
</dbReference>
<evidence type="ECO:0000313" key="2">
    <source>
        <dbReference type="EMBL" id="RVD91125.1"/>
    </source>
</evidence>
<organism evidence="2 4">
    <name type="scientific">Tubulinosema ratisbonensis</name>
    <dbReference type="NCBI Taxonomy" id="291195"/>
    <lineage>
        <taxon>Eukaryota</taxon>
        <taxon>Fungi</taxon>
        <taxon>Fungi incertae sedis</taxon>
        <taxon>Microsporidia</taxon>
        <taxon>Tubulinosematoidea</taxon>
        <taxon>Tubulinosematidae</taxon>
        <taxon>Tubulinosema</taxon>
    </lineage>
</organism>
<dbReference type="InterPro" id="IPR007557">
    <property type="entry name" value="PSP1_C"/>
</dbReference>
<protein>
    <submittedName>
        <fullName evidence="2">Psp1</fullName>
    </submittedName>
</protein>
<gene>
    <name evidence="3" type="ORF">TUBRATIS_16920</name>
    <name evidence="2" type="ORF">TUBRATIS_24330</name>
</gene>
<proteinExistence type="predicted"/>
<dbReference type="AlphaFoldDB" id="A0A437AIW5"/>
<dbReference type="PANTHER" id="PTHR43830">
    <property type="entry name" value="PROTEIN PSP1"/>
    <property type="match status" value="1"/>
</dbReference>
<dbReference type="InterPro" id="IPR047767">
    <property type="entry name" value="PSP1-like"/>
</dbReference>
<comment type="caution">
    <text evidence="2">The sequence shown here is derived from an EMBL/GenBank/DDBJ whole genome shotgun (WGS) entry which is preliminary data.</text>
</comment>
<dbReference type="OrthoDB" id="243127at2759"/>
<feature type="domain" description="PSP1 C-terminal" evidence="1">
    <location>
        <begin position="206"/>
        <end position="288"/>
    </location>
</feature>
<evidence type="ECO:0000259" key="1">
    <source>
        <dbReference type="PROSITE" id="PS51411"/>
    </source>
</evidence>
<keyword evidence="4" id="KW-1185">Reference proteome</keyword>
<name>A0A437AIW5_9MICR</name>
<sequence length="304" mass="35952">MNSDFISKIFENKIWVETDEKWNYKDTPVNISDWRIVGSSMFNKYNFTNQSETQAQEVVQPREEIIISGMNIEILEPKKPEKEVKNDVYFFNEDSENIKEEEKTSTVIVKGPKKTYTLNIKDTKKYSESKFVVDYNKFLEFNLYVIEFESKRLDIAFTSLEIPIDSYVILEADRGEDCGKIVSHTNIDKYIDLLETFSLSEEIVPKKIIRIATPSDLKVLESKKKLEISALKYCKESNRLDMNVVDCEYQWDMKKLTFFFVSKDRIDFRDLVKDLYKTYKTRIWMCCVDKTRNGCLKSLIERNN</sequence>
<dbReference type="VEuPathDB" id="MicrosporidiaDB:TUBRATIS_16920"/>
<dbReference type="EMBL" id="RCSS01000393">
    <property type="protein sequence ID" value="RVD91837.1"/>
    <property type="molecule type" value="Genomic_DNA"/>
</dbReference>
<dbReference type="VEuPathDB" id="MicrosporidiaDB:TUBRATIS_24330"/>
<reference evidence="2 4" key="1">
    <citation type="submission" date="2018-10" db="EMBL/GenBank/DDBJ databases">
        <title>Draft genome sequence of the microsporidian Tubulinosema ratisbonensis.</title>
        <authorList>
            <person name="Polonais V."/>
            <person name="Peyretaillade E."/>
            <person name="Niehus S."/>
            <person name="Wawrzyniak I."/>
            <person name="Franchet A."/>
            <person name="Gaspin C."/>
            <person name="Reichstadt M."/>
            <person name="Belser C."/>
            <person name="Labadie K."/>
            <person name="Delbac F."/>
            <person name="Ferrandon D."/>
        </authorList>
    </citation>
    <scope>NUCLEOTIDE SEQUENCE [LARGE SCALE GENOMIC DNA]</scope>
    <source>
        <strain evidence="2 4">Franzen</strain>
    </source>
</reference>
<dbReference type="PROSITE" id="PS51411">
    <property type="entry name" value="PSP1_C"/>
    <property type="match status" value="1"/>
</dbReference>
<dbReference type="GO" id="GO:0005737">
    <property type="term" value="C:cytoplasm"/>
    <property type="evidence" value="ECO:0007669"/>
    <property type="project" value="TreeGrafter"/>
</dbReference>
<evidence type="ECO:0000313" key="4">
    <source>
        <dbReference type="Proteomes" id="UP000282876"/>
    </source>
</evidence>
<dbReference type="Pfam" id="PF04468">
    <property type="entry name" value="PSP1"/>
    <property type="match status" value="1"/>
</dbReference>
<accession>A0A437AIW5</accession>
<dbReference type="NCBIfam" id="NF041131">
    <property type="entry name" value="RicT_YaaT_fam"/>
    <property type="match status" value="1"/>
</dbReference>
<evidence type="ECO:0000313" key="3">
    <source>
        <dbReference type="EMBL" id="RVD91837.1"/>
    </source>
</evidence>
<dbReference type="EMBL" id="RCSS01000637">
    <property type="protein sequence ID" value="RVD91125.1"/>
    <property type="molecule type" value="Genomic_DNA"/>
</dbReference>